<evidence type="ECO:0000256" key="1">
    <source>
        <dbReference type="ARBA" id="ARBA00004651"/>
    </source>
</evidence>
<evidence type="ECO:0000256" key="5">
    <source>
        <dbReference type="ARBA" id="ARBA00022989"/>
    </source>
</evidence>
<feature type="transmembrane region" description="Helical" evidence="7">
    <location>
        <begin position="138"/>
        <end position="162"/>
    </location>
</feature>
<keyword evidence="6 7" id="KW-0472">Membrane</keyword>
<evidence type="ECO:0000256" key="3">
    <source>
        <dbReference type="ARBA" id="ARBA00022475"/>
    </source>
</evidence>
<evidence type="ECO:0000256" key="6">
    <source>
        <dbReference type="ARBA" id="ARBA00023136"/>
    </source>
</evidence>
<dbReference type="EMBL" id="FOWD01000019">
    <property type="protein sequence ID" value="SFO34957.1"/>
    <property type="molecule type" value="Genomic_DNA"/>
</dbReference>
<dbReference type="OrthoDB" id="9797852at2"/>
<dbReference type="Pfam" id="PF12911">
    <property type="entry name" value="OppC_N"/>
    <property type="match status" value="1"/>
</dbReference>
<evidence type="ECO:0000259" key="8">
    <source>
        <dbReference type="PROSITE" id="PS50928"/>
    </source>
</evidence>
<dbReference type="CDD" id="cd06261">
    <property type="entry name" value="TM_PBP2"/>
    <property type="match status" value="1"/>
</dbReference>
<dbReference type="InterPro" id="IPR025966">
    <property type="entry name" value="OppC_N"/>
</dbReference>
<sequence>MSKENNTNVQAAELEHESLSDSVRALSPTRLVVKRFFRSRLSMVGLIIIIFLFLFSYVGPLLIPYRETQVFTIPTEVNVSTSEVFVGADGEKYQYYDVSTGVDNYKAAPSKEHWLGTDTNGMDVFVRLMYGGRISLTISFLVVFLESILGVIFGGMSGYFGGKIDMLIMRIVDILNCIPTLPVLIVLSSVLAALPVSIMPVNNRIYFLMGFLTLIGWAGTARMVRGQILSLREQEYMVAAEATGISAKAKIFRHLIPNVMPQLIVQMTLSLGNIILYEATLSYLGLGVQIPRAAWGTMISLADPSKGQSILQYYPNLWIPPGILIVLAVLAFNFVGDGLRDAIDPKMKR</sequence>
<dbReference type="Proteomes" id="UP000198806">
    <property type="component" value="Unassembled WGS sequence"/>
</dbReference>
<evidence type="ECO:0000256" key="4">
    <source>
        <dbReference type="ARBA" id="ARBA00022692"/>
    </source>
</evidence>
<comment type="similarity">
    <text evidence="7">Belongs to the binding-protein-dependent transport system permease family.</text>
</comment>
<feature type="domain" description="ABC transmembrane type-1" evidence="8">
    <location>
        <begin position="132"/>
        <end position="336"/>
    </location>
</feature>
<accession>A0A1I5GGA8</accession>
<dbReference type="Gene3D" id="1.10.3720.10">
    <property type="entry name" value="MetI-like"/>
    <property type="match status" value="1"/>
</dbReference>
<keyword evidence="4 7" id="KW-0812">Transmembrane</keyword>
<organism evidence="9 10">
    <name type="scientific">Anaerocolumna aminovalerica</name>
    <dbReference type="NCBI Taxonomy" id="1527"/>
    <lineage>
        <taxon>Bacteria</taxon>
        <taxon>Bacillati</taxon>
        <taxon>Bacillota</taxon>
        <taxon>Clostridia</taxon>
        <taxon>Lachnospirales</taxon>
        <taxon>Lachnospiraceae</taxon>
        <taxon>Anaerocolumna</taxon>
    </lineage>
</organism>
<dbReference type="InterPro" id="IPR050366">
    <property type="entry name" value="BP-dependent_transpt_permease"/>
</dbReference>
<name>A0A1I5GGA8_9FIRM</name>
<evidence type="ECO:0000313" key="10">
    <source>
        <dbReference type="Proteomes" id="UP000198806"/>
    </source>
</evidence>
<evidence type="ECO:0000313" key="9">
    <source>
        <dbReference type="EMBL" id="SFO34957.1"/>
    </source>
</evidence>
<comment type="subcellular location">
    <subcellularLocation>
        <location evidence="1 7">Cell membrane</location>
        <topology evidence="1 7">Multi-pass membrane protein</topology>
    </subcellularLocation>
</comment>
<dbReference type="GO" id="GO:0055085">
    <property type="term" value="P:transmembrane transport"/>
    <property type="evidence" value="ECO:0007669"/>
    <property type="project" value="InterPro"/>
</dbReference>
<keyword evidence="2 7" id="KW-0813">Transport</keyword>
<dbReference type="InterPro" id="IPR035906">
    <property type="entry name" value="MetI-like_sf"/>
</dbReference>
<dbReference type="AlphaFoldDB" id="A0A1I5GGA8"/>
<evidence type="ECO:0000256" key="2">
    <source>
        <dbReference type="ARBA" id="ARBA00022448"/>
    </source>
</evidence>
<feature type="transmembrane region" description="Helical" evidence="7">
    <location>
        <begin position="174"/>
        <end position="199"/>
    </location>
</feature>
<gene>
    <name evidence="9" type="ORF">SAMN04489757_11953</name>
</gene>
<keyword evidence="3" id="KW-1003">Cell membrane</keyword>
<feature type="transmembrane region" description="Helical" evidence="7">
    <location>
        <begin position="205"/>
        <end position="224"/>
    </location>
</feature>
<dbReference type="PANTHER" id="PTHR43386">
    <property type="entry name" value="OLIGOPEPTIDE TRANSPORT SYSTEM PERMEASE PROTEIN APPC"/>
    <property type="match status" value="1"/>
</dbReference>
<dbReference type="RefSeq" id="WP_091687084.1">
    <property type="nucleotide sequence ID" value="NZ_BAABFM010000069.1"/>
</dbReference>
<dbReference type="InterPro" id="IPR000515">
    <property type="entry name" value="MetI-like"/>
</dbReference>
<feature type="transmembrane region" description="Helical" evidence="7">
    <location>
        <begin position="41"/>
        <end position="63"/>
    </location>
</feature>
<dbReference type="Pfam" id="PF00528">
    <property type="entry name" value="BPD_transp_1"/>
    <property type="match status" value="1"/>
</dbReference>
<dbReference type="PANTHER" id="PTHR43386:SF1">
    <property type="entry name" value="D,D-DIPEPTIDE TRANSPORT SYSTEM PERMEASE PROTEIN DDPC-RELATED"/>
    <property type="match status" value="1"/>
</dbReference>
<dbReference type="PROSITE" id="PS50928">
    <property type="entry name" value="ABC_TM1"/>
    <property type="match status" value="1"/>
</dbReference>
<evidence type="ECO:0000256" key="7">
    <source>
        <dbReference type="RuleBase" id="RU363032"/>
    </source>
</evidence>
<keyword evidence="10" id="KW-1185">Reference proteome</keyword>
<protein>
    <submittedName>
        <fullName evidence="9">Peptide/nickel transport system permease protein</fullName>
    </submittedName>
</protein>
<dbReference type="SUPFAM" id="SSF161098">
    <property type="entry name" value="MetI-like"/>
    <property type="match status" value="1"/>
</dbReference>
<proteinExistence type="inferred from homology"/>
<dbReference type="GO" id="GO:0005886">
    <property type="term" value="C:plasma membrane"/>
    <property type="evidence" value="ECO:0007669"/>
    <property type="project" value="UniProtKB-SubCell"/>
</dbReference>
<keyword evidence="5 7" id="KW-1133">Transmembrane helix</keyword>
<dbReference type="STRING" id="1527.SAMN04489757_11953"/>
<reference evidence="9 10" key="1">
    <citation type="submission" date="2016-10" db="EMBL/GenBank/DDBJ databases">
        <authorList>
            <person name="de Groot N.N."/>
        </authorList>
    </citation>
    <scope>NUCLEOTIDE SEQUENCE [LARGE SCALE GENOMIC DNA]</scope>
    <source>
        <strain evidence="9 10">DSM 1283</strain>
    </source>
</reference>
<feature type="transmembrane region" description="Helical" evidence="7">
    <location>
        <begin position="318"/>
        <end position="339"/>
    </location>
</feature>